<feature type="domain" description="CUE" evidence="3">
    <location>
        <begin position="55"/>
        <end position="97"/>
    </location>
</feature>
<reference evidence="4 5" key="1">
    <citation type="submission" date="2021-02" db="EMBL/GenBank/DDBJ databases">
        <title>Variation within the Batrachochytrium salamandrivorans European outbreak.</title>
        <authorList>
            <person name="Kelly M."/>
            <person name="Pasmans F."/>
            <person name="Shea T.P."/>
            <person name="Munoz J.F."/>
            <person name="Carranza S."/>
            <person name="Cuomo C.A."/>
            <person name="Martel A."/>
        </authorList>
    </citation>
    <scope>NUCLEOTIDE SEQUENCE [LARGE SCALE GENOMIC DNA]</scope>
    <source>
        <strain evidence="4 5">AMFP18/2</strain>
    </source>
</reference>
<dbReference type="SMART" id="SM00546">
    <property type="entry name" value="CUE"/>
    <property type="match status" value="1"/>
</dbReference>
<feature type="region of interest" description="Disordered" evidence="1">
    <location>
        <begin position="103"/>
        <end position="163"/>
    </location>
</feature>
<accession>A0ABQ8FJI5</accession>
<keyword evidence="2" id="KW-0732">Signal</keyword>
<feature type="compositionally biased region" description="Low complexity" evidence="1">
    <location>
        <begin position="110"/>
        <end position="120"/>
    </location>
</feature>
<dbReference type="PROSITE" id="PS51140">
    <property type="entry name" value="CUE"/>
    <property type="match status" value="1"/>
</dbReference>
<organism evidence="4 5">
    <name type="scientific">Batrachochytrium salamandrivorans</name>
    <dbReference type="NCBI Taxonomy" id="1357716"/>
    <lineage>
        <taxon>Eukaryota</taxon>
        <taxon>Fungi</taxon>
        <taxon>Fungi incertae sedis</taxon>
        <taxon>Chytridiomycota</taxon>
        <taxon>Chytridiomycota incertae sedis</taxon>
        <taxon>Chytridiomycetes</taxon>
        <taxon>Rhizophydiales</taxon>
        <taxon>Rhizophydiales incertae sedis</taxon>
        <taxon>Batrachochytrium</taxon>
    </lineage>
</organism>
<name>A0ABQ8FJI5_9FUNG</name>
<dbReference type="CDD" id="cd14424">
    <property type="entry name" value="CUE_Cue1p_like"/>
    <property type="match status" value="1"/>
</dbReference>
<evidence type="ECO:0000313" key="4">
    <source>
        <dbReference type="EMBL" id="KAH6599385.1"/>
    </source>
</evidence>
<feature type="region of interest" description="Disordered" evidence="1">
    <location>
        <begin position="29"/>
        <end position="57"/>
    </location>
</feature>
<feature type="signal peptide" evidence="2">
    <location>
        <begin position="1"/>
        <end position="27"/>
    </location>
</feature>
<dbReference type="Pfam" id="PF02845">
    <property type="entry name" value="CUE"/>
    <property type="match status" value="1"/>
</dbReference>
<proteinExistence type="predicted"/>
<evidence type="ECO:0000259" key="3">
    <source>
        <dbReference type="PROSITE" id="PS51140"/>
    </source>
</evidence>
<dbReference type="EMBL" id="JAFCIX010000066">
    <property type="protein sequence ID" value="KAH6599385.1"/>
    <property type="molecule type" value="Genomic_DNA"/>
</dbReference>
<gene>
    <name evidence="4" type="ORF">BASA50_003082</name>
</gene>
<evidence type="ECO:0000313" key="5">
    <source>
        <dbReference type="Proteomes" id="UP001648503"/>
    </source>
</evidence>
<dbReference type="Proteomes" id="UP001648503">
    <property type="component" value="Unassembled WGS sequence"/>
</dbReference>
<sequence length="181" mass="19564">MSDSVTVLVSLVLLFLVVRYVLFGGQGQTQGLNTSTRRPVEPTTGAHARRGRHPVPPSSVDAVFSMFPHIPRTAIELDLSNTGSVEETCDRILSGALVAPLAPSAPPSAPSSGAMSASSLTDKAARPVFQNKPSPYLKPSAEPVDEPPKKWEASSDARQTSLRQRKEFMVQQARKKFLENQ</sequence>
<keyword evidence="5" id="KW-1185">Reference proteome</keyword>
<feature type="compositionally biased region" description="Basic and acidic residues" evidence="1">
    <location>
        <begin position="146"/>
        <end position="155"/>
    </location>
</feature>
<evidence type="ECO:0000256" key="1">
    <source>
        <dbReference type="SAM" id="MobiDB-lite"/>
    </source>
</evidence>
<feature type="chain" id="PRO_5046852990" description="CUE domain-containing protein" evidence="2">
    <location>
        <begin position="28"/>
        <end position="181"/>
    </location>
</feature>
<evidence type="ECO:0000256" key="2">
    <source>
        <dbReference type="SAM" id="SignalP"/>
    </source>
</evidence>
<dbReference type="Gene3D" id="1.10.8.10">
    <property type="entry name" value="DNA helicase RuvA subunit, C-terminal domain"/>
    <property type="match status" value="1"/>
</dbReference>
<protein>
    <recommendedName>
        <fullName evidence="3">CUE domain-containing protein</fullName>
    </recommendedName>
</protein>
<dbReference type="InterPro" id="IPR003892">
    <property type="entry name" value="CUE"/>
</dbReference>
<comment type="caution">
    <text evidence="4">The sequence shown here is derived from an EMBL/GenBank/DDBJ whole genome shotgun (WGS) entry which is preliminary data.</text>
</comment>